<sequence length="581" mass="65584">MRVNLISSHRNQTGLAQDVDILQGMWHLADDTVKFRRILHVQPECDQAEINVFFEVLSPSLFTYAARNIWIPNQEWAYKSWTASYMHAIDEIWCKTHEAYEIFSKVHPNVKYIGWTSIAKGIPETKNFHKALLLVGKNIYRHPQLIVDAYAARQENSLLPAANAVKALPELHIIYDATRMKLDVPETLTNIKVYPNTLKDSEYNQIVDDCGLAICVSGAEGFGHAVNEAASSGCVLMLNEIAPFKEFGYEGVVWVPNSTTVDHPECLGVIAKTEKVDVMDALSRYTELTFKKRKAMSEKNATAYTKRHAEWTARMQSFLKGYSTDEIYSVQSTLPCEDDLPGVTIVTPTRDRMKFMEICAGCVNSQCYPADKLEWIVIDDGKDTSEEFVKTVPFGKHILQTSGKTIAWKRNLGCRLAKFPVIIHMDDDDIYPPNSILFRVSMMLRAKKEAVFCTTISCYDIKNYISFVNVPPMRLPQSMRVSEATLCHTKKFWEEHGFDEDTKIAEGNTFIRGREHMCSELSPQEIIVSLVHPWTTSSRKAPKGMEPNGCHFGFTDDLFEMLSKIGGAATALPINDASSSS</sequence>
<evidence type="ECO:0000259" key="1">
    <source>
        <dbReference type="Pfam" id="PF00535"/>
    </source>
</evidence>
<name>A0A6C0HKC4_9ZZZZ</name>
<feature type="domain" description="Glycosyltransferase 2-like" evidence="1">
    <location>
        <begin position="344"/>
        <end position="463"/>
    </location>
</feature>
<accession>A0A6C0HKC4</accession>
<dbReference type="InterPro" id="IPR029044">
    <property type="entry name" value="Nucleotide-diphossugar_trans"/>
</dbReference>
<reference evidence="2" key="1">
    <citation type="journal article" date="2020" name="Nature">
        <title>Giant virus diversity and host interactions through global metagenomics.</title>
        <authorList>
            <person name="Schulz F."/>
            <person name="Roux S."/>
            <person name="Paez-Espino D."/>
            <person name="Jungbluth S."/>
            <person name="Walsh D.A."/>
            <person name="Denef V.J."/>
            <person name="McMahon K.D."/>
            <person name="Konstantinidis K.T."/>
            <person name="Eloe-Fadrosh E.A."/>
            <person name="Kyrpides N.C."/>
            <person name="Woyke T."/>
        </authorList>
    </citation>
    <scope>NUCLEOTIDE SEQUENCE</scope>
    <source>
        <strain evidence="2">GVMAG-M-3300023184-135</strain>
    </source>
</reference>
<dbReference type="CDD" id="cd00761">
    <property type="entry name" value="Glyco_tranf_GTA_type"/>
    <property type="match status" value="1"/>
</dbReference>
<dbReference type="InterPro" id="IPR001173">
    <property type="entry name" value="Glyco_trans_2-like"/>
</dbReference>
<protein>
    <recommendedName>
        <fullName evidence="1">Glycosyltransferase 2-like domain-containing protein</fullName>
    </recommendedName>
</protein>
<dbReference type="AlphaFoldDB" id="A0A6C0HKC4"/>
<organism evidence="2">
    <name type="scientific">viral metagenome</name>
    <dbReference type="NCBI Taxonomy" id="1070528"/>
    <lineage>
        <taxon>unclassified sequences</taxon>
        <taxon>metagenomes</taxon>
        <taxon>organismal metagenomes</taxon>
    </lineage>
</organism>
<evidence type="ECO:0000313" key="2">
    <source>
        <dbReference type="EMBL" id="QHT81108.1"/>
    </source>
</evidence>
<dbReference type="EMBL" id="MN739977">
    <property type="protein sequence ID" value="QHT81108.1"/>
    <property type="molecule type" value="Genomic_DNA"/>
</dbReference>
<dbReference type="Pfam" id="PF00535">
    <property type="entry name" value="Glycos_transf_2"/>
    <property type="match status" value="1"/>
</dbReference>
<dbReference type="SUPFAM" id="SSF53448">
    <property type="entry name" value="Nucleotide-diphospho-sugar transferases"/>
    <property type="match status" value="1"/>
</dbReference>
<dbReference type="Gene3D" id="3.90.550.10">
    <property type="entry name" value="Spore Coat Polysaccharide Biosynthesis Protein SpsA, Chain A"/>
    <property type="match status" value="1"/>
</dbReference>
<proteinExistence type="predicted"/>
<dbReference type="Gene3D" id="3.40.50.2000">
    <property type="entry name" value="Glycogen Phosphorylase B"/>
    <property type="match status" value="1"/>
</dbReference>